<comment type="similarity">
    <text evidence="1 3">Belongs to the TPP enzyme family.</text>
</comment>
<dbReference type="Pfam" id="PF02776">
    <property type="entry name" value="TPP_enzyme_N"/>
    <property type="match status" value="1"/>
</dbReference>
<comment type="caution">
    <text evidence="8">The sequence shown here is derived from an EMBL/GenBank/DDBJ whole genome shotgun (WGS) entry which is preliminary data.</text>
</comment>
<dbReference type="InterPro" id="IPR012000">
    <property type="entry name" value="Thiamin_PyroP_enz_cen_dom"/>
</dbReference>
<dbReference type="PANTHER" id="PTHR18968:SF167">
    <property type="entry name" value="ACETOLACTATE SYNTHASE LARGE SUBUNIT ILVB2-RELATED"/>
    <property type="match status" value="1"/>
</dbReference>
<proteinExistence type="inferred from homology"/>
<dbReference type="SUPFAM" id="SSF52467">
    <property type="entry name" value="DHS-like NAD/FAD-binding domain"/>
    <property type="match status" value="1"/>
</dbReference>
<feature type="domain" description="Thiamine pyrophosphate enzyme central" evidence="5">
    <location>
        <begin position="205"/>
        <end position="339"/>
    </location>
</feature>
<dbReference type="SUPFAM" id="SSF52518">
    <property type="entry name" value="Thiamin diphosphate-binding fold (THDP-binding)"/>
    <property type="match status" value="2"/>
</dbReference>
<dbReference type="PATRIC" id="fig|1227482.3.peg.203"/>
<evidence type="ECO:0000259" key="5">
    <source>
        <dbReference type="Pfam" id="PF00205"/>
    </source>
</evidence>
<dbReference type="PROSITE" id="PS00187">
    <property type="entry name" value="TPP_ENZYMES"/>
    <property type="match status" value="1"/>
</dbReference>
<dbReference type="CDD" id="cd00568">
    <property type="entry name" value="TPP_enzymes"/>
    <property type="match status" value="1"/>
</dbReference>
<evidence type="ECO:0000256" key="3">
    <source>
        <dbReference type="RuleBase" id="RU362132"/>
    </source>
</evidence>
<dbReference type="InterPro" id="IPR000399">
    <property type="entry name" value="TPP-bd_CS"/>
</dbReference>
<feature type="region of interest" description="Disordered" evidence="4">
    <location>
        <begin position="346"/>
        <end position="372"/>
    </location>
</feature>
<dbReference type="GO" id="GO:0009099">
    <property type="term" value="P:L-valine biosynthetic process"/>
    <property type="evidence" value="ECO:0007669"/>
    <property type="project" value="TreeGrafter"/>
</dbReference>
<dbReference type="GO" id="GO:0000287">
    <property type="term" value="F:magnesium ion binding"/>
    <property type="evidence" value="ECO:0007669"/>
    <property type="project" value="InterPro"/>
</dbReference>
<dbReference type="OrthoDB" id="6837at2157"/>
<dbReference type="GO" id="GO:0030976">
    <property type="term" value="F:thiamine pyrophosphate binding"/>
    <property type="evidence" value="ECO:0007669"/>
    <property type="project" value="InterPro"/>
</dbReference>
<dbReference type="Pfam" id="PF00205">
    <property type="entry name" value="TPP_enzyme_M"/>
    <property type="match status" value="1"/>
</dbReference>
<dbReference type="InterPro" id="IPR045229">
    <property type="entry name" value="TPP_enz"/>
</dbReference>
<evidence type="ECO:0000313" key="8">
    <source>
        <dbReference type="EMBL" id="EMA64462.1"/>
    </source>
</evidence>
<dbReference type="GO" id="GO:0005948">
    <property type="term" value="C:acetolactate synthase complex"/>
    <property type="evidence" value="ECO:0007669"/>
    <property type="project" value="TreeGrafter"/>
</dbReference>
<evidence type="ECO:0000256" key="4">
    <source>
        <dbReference type="SAM" id="MobiDB-lite"/>
    </source>
</evidence>
<protein>
    <submittedName>
        <fullName evidence="8">Thiamine pyrophosphate protein domain protein TPP-binding</fullName>
    </submittedName>
</protein>
<evidence type="ECO:0000256" key="1">
    <source>
        <dbReference type="ARBA" id="ARBA00007812"/>
    </source>
</evidence>
<evidence type="ECO:0000256" key="2">
    <source>
        <dbReference type="ARBA" id="ARBA00023052"/>
    </source>
</evidence>
<keyword evidence="9" id="KW-1185">Reference proteome</keyword>
<dbReference type="GO" id="GO:0003984">
    <property type="term" value="F:acetolactate synthase activity"/>
    <property type="evidence" value="ECO:0007669"/>
    <property type="project" value="TreeGrafter"/>
</dbReference>
<dbReference type="InterPro" id="IPR029035">
    <property type="entry name" value="DHS-like_NAD/FAD-binding_dom"/>
</dbReference>
<dbReference type="Gene3D" id="3.40.50.1220">
    <property type="entry name" value="TPP-binding domain"/>
    <property type="match status" value="1"/>
</dbReference>
<dbReference type="RefSeq" id="WP_008003036.1">
    <property type="nucleotide sequence ID" value="NZ_AOJG01000002.1"/>
</dbReference>
<dbReference type="InterPro" id="IPR029061">
    <property type="entry name" value="THDP-binding"/>
</dbReference>
<dbReference type="InterPro" id="IPR011766">
    <property type="entry name" value="TPP_enzyme_TPP-bd"/>
</dbReference>
<dbReference type="Pfam" id="PF02775">
    <property type="entry name" value="TPP_enzyme_C"/>
    <property type="match status" value="1"/>
</dbReference>
<feature type="domain" description="Thiamine pyrophosphate enzyme TPP-binding" evidence="6">
    <location>
        <begin position="414"/>
        <end position="563"/>
    </location>
</feature>
<dbReference type="PANTHER" id="PTHR18968">
    <property type="entry name" value="THIAMINE PYROPHOSPHATE ENZYMES"/>
    <property type="match status" value="1"/>
</dbReference>
<dbReference type="AlphaFoldDB" id="M0P2T3"/>
<dbReference type="Proteomes" id="UP000011650">
    <property type="component" value="Unassembled WGS sequence"/>
</dbReference>
<evidence type="ECO:0000313" key="9">
    <source>
        <dbReference type="Proteomes" id="UP000011650"/>
    </source>
</evidence>
<evidence type="ECO:0000259" key="6">
    <source>
        <dbReference type="Pfam" id="PF02775"/>
    </source>
</evidence>
<dbReference type="STRING" id="1227482.C469_01006"/>
<dbReference type="GO" id="GO:0050660">
    <property type="term" value="F:flavin adenine dinucleotide binding"/>
    <property type="evidence" value="ECO:0007669"/>
    <property type="project" value="TreeGrafter"/>
</dbReference>
<sequence>MDTDESPTGTDPGAVDAPTVAEAVVDCMLDRGIDVAFGIPGKQTLPLNRALGERDARFVVARHETAVTHQAWGYAETSDPGAMAASIVVPGPGDMNAMNGLKNALNDCVPLLHLAVETEREVRGGDGIHETPPETYDTVVKENVLVDSPAGAVPAVAEAIRVAREHPQGPVRVGIPKDVLASRTPQPAIGEREPAAPPAPPAEAIDRATGLLTEADAPVILAGGGVRRAGASDSLRAVAERLDAPVVTTYKGKGTLPETHPLSAGVLCGGSSAELRELLADAEVGLVVGSDLDAVATASWSVSLPETLVHVTLDGDDIGFGYEADLGIVADADRFLRALGDRLGDEGEAVSADEPSESSPRSTGPERADAVRSADRERFAALAAERDPGDALSSVEALREVREALPSEAVVTADAGGSRQWALVSFPAAGPARYVNPGSWATMGTALPSAIGARLANPDRDAVALTGDGGLMMCVHELHTLAAEGIDVTVVAFTNDDYAIISEAASRTYDLPGGAYGWAETGIDLVAVAEGMGVRADRVTERDGIGDALASALAHDGPALIEIATDPDEPQASEWMTRDQ</sequence>
<dbReference type="GO" id="GO:0009097">
    <property type="term" value="P:isoleucine biosynthetic process"/>
    <property type="evidence" value="ECO:0007669"/>
    <property type="project" value="TreeGrafter"/>
</dbReference>
<keyword evidence="2 3" id="KW-0786">Thiamine pyrophosphate</keyword>
<reference evidence="8 9" key="1">
    <citation type="journal article" date="2014" name="PLoS Genet.">
        <title>Phylogenetically driven sequencing of extremely halophilic archaea reveals strategies for static and dynamic osmo-response.</title>
        <authorList>
            <person name="Becker E.A."/>
            <person name="Seitzer P.M."/>
            <person name="Tritt A."/>
            <person name="Larsen D."/>
            <person name="Krusor M."/>
            <person name="Yao A.I."/>
            <person name="Wu D."/>
            <person name="Madern D."/>
            <person name="Eisen J.A."/>
            <person name="Darling A.E."/>
            <person name="Facciotti M.T."/>
        </authorList>
    </citation>
    <scope>NUCLEOTIDE SEQUENCE [LARGE SCALE GENOMIC DNA]</scope>
    <source>
        <strain evidence="8 9">DSM 21995</strain>
    </source>
</reference>
<evidence type="ECO:0000259" key="7">
    <source>
        <dbReference type="Pfam" id="PF02776"/>
    </source>
</evidence>
<feature type="domain" description="Thiamine pyrophosphate enzyme N-terminal TPP-binding" evidence="7">
    <location>
        <begin position="19"/>
        <end position="129"/>
    </location>
</feature>
<name>M0P2T3_9EURY</name>
<dbReference type="CDD" id="cd07035">
    <property type="entry name" value="TPP_PYR_POX_like"/>
    <property type="match status" value="1"/>
</dbReference>
<dbReference type="GO" id="GO:0044272">
    <property type="term" value="P:sulfur compound biosynthetic process"/>
    <property type="evidence" value="ECO:0007669"/>
    <property type="project" value="UniProtKB-ARBA"/>
</dbReference>
<dbReference type="EMBL" id="AOJG01000002">
    <property type="protein sequence ID" value="EMA64462.1"/>
    <property type="molecule type" value="Genomic_DNA"/>
</dbReference>
<dbReference type="InterPro" id="IPR012001">
    <property type="entry name" value="Thiamin_PyroP_enz_TPP-bd_dom"/>
</dbReference>
<organism evidence="8 9">
    <name type="scientific">Halorubrum lipolyticum DSM 21995</name>
    <dbReference type="NCBI Taxonomy" id="1227482"/>
    <lineage>
        <taxon>Archaea</taxon>
        <taxon>Methanobacteriati</taxon>
        <taxon>Methanobacteriota</taxon>
        <taxon>Stenosarchaea group</taxon>
        <taxon>Halobacteria</taxon>
        <taxon>Halobacteriales</taxon>
        <taxon>Haloferacaceae</taxon>
        <taxon>Halorubrum</taxon>
    </lineage>
</organism>
<accession>M0P2T3</accession>
<gene>
    <name evidence="8" type="ORF">C469_01006</name>
</gene>
<dbReference type="Gene3D" id="3.40.50.970">
    <property type="match status" value="2"/>
</dbReference>